<evidence type="ECO:0000256" key="3">
    <source>
        <dbReference type="ARBA" id="ARBA00022692"/>
    </source>
</evidence>
<keyword evidence="2" id="KW-1003">Cell membrane</keyword>
<organism evidence="9">
    <name type="scientific">marine sediment metagenome</name>
    <dbReference type="NCBI Taxonomy" id="412755"/>
    <lineage>
        <taxon>unclassified sequences</taxon>
        <taxon>metagenomes</taxon>
        <taxon>ecological metagenomes</taxon>
    </lineage>
</organism>
<evidence type="ECO:0000256" key="6">
    <source>
        <dbReference type="ARBA" id="ARBA00022989"/>
    </source>
</evidence>
<evidence type="ECO:0000256" key="4">
    <source>
        <dbReference type="ARBA" id="ARBA00022960"/>
    </source>
</evidence>
<evidence type="ECO:0000256" key="1">
    <source>
        <dbReference type="ARBA" id="ARBA00004651"/>
    </source>
</evidence>
<feature type="transmembrane region" description="Helical" evidence="8">
    <location>
        <begin position="211"/>
        <end position="231"/>
    </location>
</feature>
<feature type="transmembrane region" description="Helical" evidence="8">
    <location>
        <begin position="153"/>
        <end position="172"/>
    </location>
</feature>
<dbReference type="CDD" id="cd13128">
    <property type="entry name" value="MATE_Wzx_like"/>
    <property type="match status" value="1"/>
</dbReference>
<protein>
    <submittedName>
        <fullName evidence="9">Uncharacterized protein</fullName>
    </submittedName>
</protein>
<dbReference type="PANTHER" id="PTHR30250">
    <property type="entry name" value="PST FAMILY PREDICTED COLANIC ACID TRANSPORTER"/>
    <property type="match status" value="1"/>
</dbReference>
<dbReference type="GO" id="GO:0005886">
    <property type="term" value="C:plasma membrane"/>
    <property type="evidence" value="ECO:0007669"/>
    <property type="project" value="UniProtKB-SubCell"/>
</dbReference>
<keyword evidence="3 8" id="KW-0812">Transmembrane</keyword>
<keyword evidence="7 8" id="KW-0472">Membrane</keyword>
<dbReference type="InterPro" id="IPR004268">
    <property type="entry name" value="MurJ"/>
</dbReference>
<evidence type="ECO:0000256" key="2">
    <source>
        <dbReference type="ARBA" id="ARBA00022475"/>
    </source>
</evidence>
<dbReference type="PANTHER" id="PTHR30250:SF11">
    <property type="entry name" value="O-ANTIGEN TRANSPORTER-RELATED"/>
    <property type="match status" value="1"/>
</dbReference>
<dbReference type="AlphaFoldDB" id="X1H8T5"/>
<feature type="transmembrane region" description="Helical" evidence="8">
    <location>
        <begin position="81"/>
        <end position="100"/>
    </location>
</feature>
<gene>
    <name evidence="9" type="ORF">S03H2_52520</name>
</gene>
<feature type="non-terminal residue" evidence="9">
    <location>
        <position position="259"/>
    </location>
</feature>
<keyword evidence="6 8" id="KW-1133">Transmembrane helix</keyword>
<feature type="transmembrane region" description="Helical" evidence="8">
    <location>
        <begin position="121"/>
        <end position="141"/>
    </location>
</feature>
<feature type="transmembrane region" description="Helical" evidence="8">
    <location>
        <begin position="6"/>
        <end position="24"/>
    </location>
</feature>
<dbReference type="GO" id="GO:0008360">
    <property type="term" value="P:regulation of cell shape"/>
    <property type="evidence" value="ECO:0007669"/>
    <property type="project" value="UniProtKB-KW"/>
</dbReference>
<comment type="subcellular location">
    <subcellularLocation>
        <location evidence="1">Cell membrane</location>
        <topology evidence="1">Multi-pass membrane protein</topology>
    </subcellularLocation>
</comment>
<reference evidence="9" key="1">
    <citation type="journal article" date="2014" name="Front. Microbiol.">
        <title>High frequency of phylogenetically diverse reductive dehalogenase-homologous genes in deep subseafloor sedimentary metagenomes.</title>
        <authorList>
            <person name="Kawai M."/>
            <person name="Futagami T."/>
            <person name="Toyoda A."/>
            <person name="Takaki Y."/>
            <person name="Nishi S."/>
            <person name="Hori S."/>
            <person name="Arai W."/>
            <person name="Tsubouchi T."/>
            <person name="Morono Y."/>
            <person name="Uchiyama I."/>
            <person name="Ito T."/>
            <person name="Fujiyama A."/>
            <person name="Inagaki F."/>
            <person name="Takami H."/>
        </authorList>
    </citation>
    <scope>NUCLEOTIDE SEQUENCE</scope>
    <source>
        <strain evidence="9">Expedition CK06-06</strain>
    </source>
</reference>
<evidence type="ECO:0000256" key="7">
    <source>
        <dbReference type="ARBA" id="ARBA00023136"/>
    </source>
</evidence>
<comment type="caution">
    <text evidence="9">The sequence shown here is derived from an EMBL/GenBank/DDBJ whole genome shotgun (WGS) entry which is preliminary data.</text>
</comment>
<dbReference type="Pfam" id="PF03023">
    <property type="entry name" value="MurJ"/>
    <property type="match status" value="1"/>
</dbReference>
<dbReference type="InterPro" id="IPR050833">
    <property type="entry name" value="Poly_Biosynth_Transport"/>
</dbReference>
<accession>X1H8T5</accession>
<proteinExistence type="predicted"/>
<keyword evidence="5" id="KW-0573">Peptidoglycan synthesis</keyword>
<sequence length="259" mass="29413">ASVFAIVRVFDLALTFVILNWKVVKIVPRFDLNFLKKLQIEALPFGFYAIIFILYSYVDTVMLSFLRTDADVGWYNGAYKIYEGLTVFPAIICGVLYPRLSQLFISNKKAHFVLSLRAAKYMFIISFPILICGIILSSNIINALFGKEFQNSIIALQILLLGVVFVFQIWLFHTVLNSIDKQKLVMYIGLVGLVVNIILNSLVIPRYSFKGAAATTVLSELLVFAVCYFYLYTSYHKFSLLKLSLKPFFASLVVGGFLW</sequence>
<evidence type="ECO:0000256" key="5">
    <source>
        <dbReference type="ARBA" id="ARBA00022984"/>
    </source>
</evidence>
<evidence type="ECO:0000256" key="8">
    <source>
        <dbReference type="SAM" id="Phobius"/>
    </source>
</evidence>
<feature type="transmembrane region" description="Helical" evidence="8">
    <location>
        <begin position="45"/>
        <end position="66"/>
    </location>
</feature>
<feature type="non-terminal residue" evidence="9">
    <location>
        <position position="1"/>
    </location>
</feature>
<keyword evidence="4" id="KW-0133">Cell shape</keyword>
<dbReference type="GO" id="GO:0009252">
    <property type="term" value="P:peptidoglycan biosynthetic process"/>
    <property type="evidence" value="ECO:0007669"/>
    <property type="project" value="UniProtKB-KW"/>
</dbReference>
<dbReference type="EMBL" id="BARU01033363">
    <property type="protein sequence ID" value="GAH66596.1"/>
    <property type="molecule type" value="Genomic_DNA"/>
</dbReference>
<name>X1H8T5_9ZZZZ</name>
<feature type="transmembrane region" description="Helical" evidence="8">
    <location>
        <begin position="184"/>
        <end position="205"/>
    </location>
</feature>
<evidence type="ECO:0000313" key="9">
    <source>
        <dbReference type="EMBL" id="GAH66596.1"/>
    </source>
</evidence>